<dbReference type="InterPro" id="IPR002725">
    <property type="entry name" value="YgjP-like_metallopeptidase"/>
</dbReference>
<dbReference type="Gene3D" id="3.30.2010.10">
    <property type="entry name" value="Metalloproteases ('zincins'), catalytic domain"/>
    <property type="match status" value="1"/>
</dbReference>
<feature type="domain" description="YgjP-like metallopeptidase" evidence="1">
    <location>
        <begin position="33"/>
        <end position="231"/>
    </location>
</feature>
<keyword evidence="3" id="KW-1185">Reference proteome</keyword>
<dbReference type="RefSeq" id="WP_259960178.1">
    <property type="nucleotide sequence ID" value="NZ_JAOAMV010000001.1"/>
</dbReference>
<proteinExistence type="predicted"/>
<protein>
    <submittedName>
        <fullName evidence="2">M48 family metallopeptidase</fullName>
    </submittedName>
</protein>
<dbReference type="EMBL" id="JAOAMV010000001">
    <property type="protein sequence ID" value="MCT2557410.1"/>
    <property type="molecule type" value="Genomic_DNA"/>
</dbReference>
<comment type="caution">
    <text evidence="2">The sequence shown here is derived from an EMBL/GenBank/DDBJ whole genome shotgun (WGS) entry which is preliminary data.</text>
</comment>
<name>A0A9X2W031_9SPHN</name>
<dbReference type="PANTHER" id="PTHR30399:SF1">
    <property type="entry name" value="UTP PYROPHOSPHATASE"/>
    <property type="match status" value="1"/>
</dbReference>
<evidence type="ECO:0000313" key="2">
    <source>
        <dbReference type="EMBL" id="MCT2557410.1"/>
    </source>
</evidence>
<accession>A0A9X2W031</accession>
<dbReference type="CDD" id="cd07344">
    <property type="entry name" value="M48_yhfN_like"/>
    <property type="match status" value="1"/>
</dbReference>
<dbReference type="Pfam" id="PF01863">
    <property type="entry name" value="YgjP-like"/>
    <property type="match status" value="1"/>
</dbReference>
<reference evidence="2" key="1">
    <citation type="submission" date="2022-09" db="EMBL/GenBank/DDBJ databases">
        <title>The genome sequence of Tsuneonella sp. YG55.</title>
        <authorList>
            <person name="Liu Y."/>
        </authorList>
    </citation>
    <scope>NUCLEOTIDE SEQUENCE</scope>
    <source>
        <strain evidence="2">YG55</strain>
    </source>
</reference>
<dbReference type="Proteomes" id="UP001142648">
    <property type="component" value="Unassembled WGS sequence"/>
</dbReference>
<gene>
    <name evidence="2" type="ORF">N0B51_00300</name>
</gene>
<sequence>MIDWLRQAALAPEVEIAGRTVPVAIRRNARARRLTLRLAPDGSEVRVTLPGWCASREALAFVHARTGWLAEQLGKVPQRRAPEPGGSVLYRGRELAIDWRERGRRTPGLEDDRIVVGGPAANLAPRLQRWLEREAARLMESDVAFFSARAGIPAPALRLSRAQRRWGSCSTSGIVRINWRLVQAPDAVRRSVVAHEIAHCLHFDHSPAFHAALDRLFDGDVAEADAWIKAHGRTLYAAFG</sequence>
<dbReference type="InterPro" id="IPR053136">
    <property type="entry name" value="UTP_pyrophosphatase-like"/>
</dbReference>
<organism evidence="2 3">
    <name type="scientific">Tsuneonella litorea</name>
    <dbReference type="NCBI Taxonomy" id="2976475"/>
    <lineage>
        <taxon>Bacteria</taxon>
        <taxon>Pseudomonadati</taxon>
        <taxon>Pseudomonadota</taxon>
        <taxon>Alphaproteobacteria</taxon>
        <taxon>Sphingomonadales</taxon>
        <taxon>Erythrobacteraceae</taxon>
        <taxon>Tsuneonella</taxon>
    </lineage>
</organism>
<evidence type="ECO:0000259" key="1">
    <source>
        <dbReference type="Pfam" id="PF01863"/>
    </source>
</evidence>
<dbReference type="PANTHER" id="PTHR30399">
    <property type="entry name" value="UNCHARACTERIZED PROTEIN YGJP"/>
    <property type="match status" value="1"/>
</dbReference>
<dbReference type="AlphaFoldDB" id="A0A9X2W031"/>
<evidence type="ECO:0000313" key="3">
    <source>
        <dbReference type="Proteomes" id="UP001142648"/>
    </source>
</evidence>